<evidence type="ECO:0000313" key="4">
    <source>
        <dbReference type="Proteomes" id="UP000223025"/>
    </source>
</evidence>
<protein>
    <submittedName>
        <fullName evidence="3">Uncharacterized protein</fullName>
    </submittedName>
</protein>
<keyword evidence="4" id="KW-1185">Reference proteome</keyword>
<dbReference type="KEGG" id="vg:40088200"/>
<reference evidence="3 4" key="1">
    <citation type="submission" date="2017-06" db="EMBL/GenBank/DDBJ databases">
        <authorList>
            <person name="Kim H.J."/>
            <person name="Triplett B.A."/>
        </authorList>
    </citation>
    <scope>NUCLEOTIDE SEQUENCE [LARGE SCALE GENOMIC DNA]</scope>
</reference>
<dbReference type="RefSeq" id="YP_009611862.1">
    <property type="nucleotide sequence ID" value="NC_042013.1"/>
</dbReference>
<keyword evidence="2" id="KW-1133">Transmembrane helix</keyword>
<dbReference type="Proteomes" id="UP000223025">
    <property type="component" value="Segment"/>
</dbReference>
<evidence type="ECO:0000313" key="3">
    <source>
        <dbReference type="EMBL" id="AUZ94979.1"/>
    </source>
</evidence>
<evidence type="ECO:0000256" key="1">
    <source>
        <dbReference type="SAM" id="Coils"/>
    </source>
</evidence>
<keyword evidence="2" id="KW-0472">Membrane</keyword>
<dbReference type="GeneID" id="40088200"/>
<keyword evidence="1" id="KW-0175">Coiled coil</keyword>
<feature type="transmembrane region" description="Helical" evidence="2">
    <location>
        <begin position="535"/>
        <end position="556"/>
    </location>
</feature>
<keyword evidence="2" id="KW-0812">Transmembrane</keyword>
<feature type="coiled-coil region" evidence="1">
    <location>
        <begin position="27"/>
        <end position="54"/>
    </location>
</feature>
<proteinExistence type="predicted"/>
<organism evidence="3 4">
    <name type="scientific">Agrobacterium phage Atu_ph07</name>
    <dbReference type="NCBI Taxonomy" id="2024264"/>
    <lineage>
        <taxon>Viruses</taxon>
        <taxon>Duplodnaviria</taxon>
        <taxon>Heunggongvirae</taxon>
        <taxon>Uroviricota</taxon>
        <taxon>Caudoviricetes</taxon>
        <taxon>Polybotosvirus</taxon>
        <taxon>Polybotosvirus Atuph07</taxon>
    </lineage>
</organism>
<sequence length="845" mass="87298">MATEFELEQLRSLFQTLADKLSKTKGDEATLSQLEAVEDAIRNLNKEMVKQASKGTKGKNNLSTKDISQSLIDALNKAQPFKKAEDALNKIAENSANPSSGMDISLDSLPGANTLKSKFGALAAGIGAVNKSTAGFARNFTRLTDGLNGSFSGLATGLGLGETAFGTMAKALDDNVNAYRSLVTSAEGSIGSIGDMRKAMSTAAMSATEFAEAIKSGTDGTRLLGGQNWAQLYKSIKLQSQDMGYYGYTLEGLAKAQNEYLGILVDRGDINRLSQKGIADGLQNLLQVNDQVATILGKDREDMLKRLAAESQDVNFNTFLKSLGDRLGETGKTELAGIQATLTQLHPLVASAFKDMVMTGGAILDTEAANAFSTLGPEMQKVLTDTAGAVRAGNIGAGDAVAFTQTVKNASARDEPYRSNETMAILGRTNGGGFEASNAASINAANLRNITDQTKFGSQQDDAVTKSLLQFQGMATDARALVNDAIDGFVKPLVDQFGPALTSSVDAMRGENGWINTLRESVNSLTQFDTALKTISGYLIGGTFLAASTGMLGVILSKTLVPVFKSVGLGIYAGAKGVAGGVGRAAGAAGTGIAKSAAVAKGVEAIKATEVGAKAVGATSKVGEMASKALNSGVASKLTKALGPLAVVLQGLDTYNQIETDYDRKEAGEITDEEFKKLMSQHIGAGLGGVGGAILGAKILGAGGAAAGSVVPGLGTVGGGVVGAVGGAIGGAFAGDALGDEIGAMVYDYILAKDEAAPSVTPVDITPPLVNNPAGIEDNNNAIGLQNTLLLDEIKNGNSSLRDIAYLLRTANDMLREQITVNKTGLEDLNNTQSELARRIRANSL</sequence>
<accession>A0A2L0UZM0</accession>
<name>A0A2L0UZM0_9CAUD</name>
<evidence type="ECO:0000256" key="2">
    <source>
        <dbReference type="SAM" id="Phobius"/>
    </source>
</evidence>
<dbReference type="EMBL" id="MF403008">
    <property type="protein sequence ID" value="AUZ94979.1"/>
    <property type="molecule type" value="Genomic_DNA"/>
</dbReference>